<dbReference type="FunFam" id="3.40.50.300:FF:000481">
    <property type="entry name" value="Structural maintenance of chromosomes 4"/>
    <property type="match status" value="1"/>
</dbReference>
<evidence type="ECO:0000313" key="15">
    <source>
        <dbReference type="EMBL" id="KAK2077533.1"/>
    </source>
</evidence>
<dbReference type="PANTHER" id="PTHR18937">
    <property type="entry name" value="STRUCTURAL MAINTENANCE OF CHROMOSOMES SMC FAMILY MEMBER"/>
    <property type="match status" value="1"/>
</dbReference>
<evidence type="ECO:0000256" key="2">
    <source>
        <dbReference type="ARBA" id="ARBA00006005"/>
    </source>
</evidence>
<feature type="domain" description="SMC hinge" evidence="14">
    <location>
        <begin position="380"/>
        <end position="500"/>
    </location>
</feature>
<accession>A0AAD9IH83</accession>
<dbReference type="PIRSF" id="PIRSF005719">
    <property type="entry name" value="SMC"/>
    <property type="match status" value="1"/>
</dbReference>
<evidence type="ECO:0000256" key="11">
    <source>
        <dbReference type="ARBA" id="ARBA00023306"/>
    </source>
</evidence>
<dbReference type="Gene3D" id="1.20.1060.20">
    <property type="match status" value="1"/>
</dbReference>
<keyword evidence="8 12" id="KW-0175">Coiled coil</keyword>
<name>A0AAD9IH83_PROWI</name>
<keyword evidence="9" id="KW-0226">DNA condensation</keyword>
<organism evidence="15 16">
    <name type="scientific">Prototheca wickerhamii</name>
    <dbReference type="NCBI Taxonomy" id="3111"/>
    <lineage>
        <taxon>Eukaryota</taxon>
        <taxon>Viridiplantae</taxon>
        <taxon>Chlorophyta</taxon>
        <taxon>core chlorophytes</taxon>
        <taxon>Trebouxiophyceae</taxon>
        <taxon>Chlorellales</taxon>
        <taxon>Chlorellaceae</taxon>
        <taxon>Prototheca</taxon>
    </lineage>
</organism>
<reference evidence="15" key="1">
    <citation type="submission" date="2021-01" db="EMBL/GenBank/DDBJ databases">
        <authorList>
            <person name="Eckstrom K.M.E."/>
        </authorList>
    </citation>
    <scope>NUCLEOTIDE SEQUENCE</scope>
    <source>
        <strain evidence="15">UVCC 0001</strain>
    </source>
</reference>
<dbReference type="AlphaFoldDB" id="A0AAD9IH83"/>
<feature type="coiled-coil region" evidence="12">
    <location>
        <begin position="156"/>
        <end position="345"/>
    </location>
</feature>
<sequence length="1056" mass="116497">MLFVFGKRAKQLRLNKVSELIHNSAGRQDIEQAQVSVYFQEIIDLDDDNFEAIPGTQFVVSRTAHRSNKSDYFIDGRKSNFTEVTTLLKGKGIDLDNNRFLILQGEVEQISMMKPKAQTEHETGLLEYLEDIIGTNRFLEPLKESAKRLEEFGEARAGLVARVKIAEKEREALEADKLAAEAYLDKEREARSHQRVLAHTFEHMAKKNVQKIEANVAKLEEKLAHERAKSGDYKSTLAEHEKRFEAATAGHAAVAAELESVTERFREYERKDIAFREELKHCRAKLAKGAEREERERAKLEAARAEAARGAERVPELRALAARSATQLEREESKLEAALEASLRTARGRLAQRQSERSAASSNSAVASALREAASSGAIPGILGRLGDLGAIDPKYDVAVSSAAPSLDHWVVDGTPTAQRCVELLRARSLGVATFLILERQRHLAGRAAEKAPETPEGVPRLLDLVRVRCADAEAARLAFYFALRDTLVASDLEQATRIAYAPGNRRWRRVVTLAGEMALAAERPRLRLRLEGLRGRVADATQRLEALESQARSGAKSAAASASEAARERRIQQLERAVAAADAELERVAKDSCRLAAGVQRLERELEAVGASRCAGCARPSRRWRPTSTREAEAARLEAGGGAAGKQVEKLERELARAARELEGVREKQERTKREFKELEEAAFAVLEAVNATQALLQTRAGELEAIRGEYERCRKEFAIVREVEEGLLGQLEAQRAALREEAAKQRHWRGKAAKADEALLEVVGSVKVEEVVGGGGGEEEDGNVAMADQNSSSPGAMDVEASSSTNNHSSALLALTDDYLDGVDTEALQYQLTMLQEEMQRCSVDLGAIEAWRAKDAEYASRVAELERATAARDEVRRAHDDLRKQRLDGFMGGFNAISLRLKEMYQMITLGGDAELELVDSLDPFSEGILFSVRPPKKSWKNIANLSGGEKTLSSLSLVFALHHYKPTPLYVMDEIDAALDFKNVSIVGHYIKERTKNAQFVIISLRNNMFELADRLVGIYKTDNATKSVAIDPGAFVVGGQQAAADRLIAAA</sequence>
<dbReference type="PANTHER" id="PTHR18937:SF172">
    <property type="entry name" value="STRUCTURAL MAINTENANCE OF CHROMOSOMES PROTEIN"/>
    <property type="match status" value="1"/>
</dbReference>
<evidence type="ECO:0000256" key="10">
    <source>
        <dbReference type="ARBA" id="ARBA00023242"/>
    </source>
</evidence>
<evidence type="ECO:0000256" key="6">
    <source>
        <dbReference type="ARBA" id="ARBA00022776"/>
    </source>
</evidence>
<evidence type="ECO:0000256" key="8">
    <source>
        <dbReference type="ARBA" id="ARBA00023054"/>
    </source>
</evidence>
<evidence type="ECO:0000256" key="12">
    <source>
        <dbReference type="SAM" id="Coils"/>
    </source>
</evidence>
<dbReference type="InterPro" id="IPR027417">
    <property type="entry name" value="P-loop_NTPase"/>
</dbReference>
<dbReference type="Pfam" id="PF02463">
    <property type="entry name" value="SMC_N"/>
    <property type="match status" value="1"/>
</dbReference>
<evidence type="ECO:0000256" key="9">
    <source>
        <dbReference type="ARBA" id="ARBA00023067"/>
    </source>
</evidence>
<keyword evidence="6" id="KW-0498">Mitosis</keyword>
<comment type="subcellular location">
    <subcellularLocation>
        <location evidence="1">Nucleus</location>
    </subcellularLocation>
</comment>
<evidence type="ECO:0000256" key="7">
    <source>
        <dbReference type="ARBA" id="ARBA00022840"/>
    </source>
</evidence>
<dbReference type="GO" id="GO:0000796">
    <property type="term" value="C:condensin complex"/>
    <property type="evidence" value="ECO:0007669"/>
    <property type="project" value="TreeGrafter"/>
</dbReference>
<dbReference type="GO" id="GO:0007076">
    <property type="term" value="P:mitotic chromosome condensation"/>
    <property type="evidence" value="ECO:0007669"/>
    <property type="project" value="TreeGrafter"/>
</dbReference>
<dbReference type="SMART" id="SM00968">
    <property type="entry name" value="SMC_hinge"/>
    <property type="match status" value="1"/>
</dbReference>
<dbReference type="InterPro" id="IPR010935">
    <property type="entry name" value="SMC_hinge"/>
</dbReference>
<proteinExistence type="inferred from homology"/>
<dbReference type="Pfam" id="PF06470">
    <property type="entry name" value="SMC_hinge"/>
    <property type="match status" value="1"/>
</dbReference>
<keyword evidence="10" id="KW-0539">Nucleus</keyword>
<keyword evidence="16" id="KW-1185">Reference proteome</keyword>
<keyword evidence="7" id="KW-0067">ATP-binding</keyword>
<dbReference type="SUPFAM" id="SSF75553">
    <property type="entry name" value="Smc hinge domain"/>
    <property type="match status" value="1"/>
</dbReference>
<evidence type="ECO:0000256" key="5">
    <source>
        <dbReference type="ARBA" id="ARBA00022741"/>
    </source>
</evidence>
<dbReference type="GO" id="GO:0005634">
    <property type="term" value="C:nucleus"/>
    <property type="evidence" value="ECO:0007669"/>
    <property type="project" value="UniProtKB-SubCell"/>
</dbReference>
<keyword evidence="11" id="KW-0131">Cell cycle</keyword>
<dbReference type="InterPro" id="IPR003395">
    <property type="entry name" value="RecF/RecN/SMC_N"/>
</dbReference>
<dbReference type="GO" id="GO:0005524">
    <property type="term" value="F:ATP binding"/>
    <property type="evidence" value="ECO:0007669"/>
    <property type="project" value="UniProtKB-KW"/>
</dbReference>
<evidence type="ECO:0000256" key="3">
    <source>
        <dbReference type="ARBA" id="ARBA00018693"/>
    </source>
</evidence>
<dbReference type="SUPFAM" id="SSF52540">
    <property type="entry name" value="P-loop containing nucleoside triphosphate hydrolases"/>
    <property type="match status" value="2"/>
</dbReference>
<feature type="region of interest" description="Disordered" evidence="13">
    <location>
        <begin position="775"/>
        <end position="806"/>
    </location>
</feature>
<dbReference type="InterPro" id="IPR024704">
    <property type="entry name" value="SMC"/>
</dbReference>
<keyword evidence="5" id="KW-0547">Nucleotide-binding</keyword>
<feature type="coiled-coil region" evidence="12">
    <location>
        <begin position="649"/>
        <end position="683"/>
    </location>
</feature>
<gene>
    <name evidence="15" type="ORF">QBZ16_004378</name>
</gene>
<dbReference type="EMBL" id="JASFZW010000006">
    <property type="protein sequence ID" value="KAK2077533.1"/>
    <property type="molecule type" value="Genomic_DNA"/>
</dbReference>
<dbReference type="GO" id="GO:0016887">
    <property type="term" value="F:ATP hydrolysis activity"/>
    <property type="evidence" value="ECO:0007669"/>
    <property type="project" value="InterPro"/>
</dbReference>
<evidence type="ECO:0000256" key="1">
    <source>
        <dbReference type="ARBA" id="ARBA00004123"/>
    </source>
</evidence>
<comment type="similarity">
    <text evidence="2">Belongs to the SMC family. SMC4 subfamily.</text>
</comment>
<dbReference type="Gene3D" id="3.40.50.300">
    <property type="entry name" value="P-loop containing nucleotide triphosphate hydrolases"/>
    <property type="match status" value="2"/>
</dbReference>
<protein>
    <recommendedName>
        <fullName evidence="3">Structural maintenance of chromosomes protein 4</fullName>
    </recommendedName>
</protein>
<dbReference type="InterPro" id="IPR036277">
    <property type="entry name" value="SMC_hinge_sf"/>
</dbReference>
<evidence type="ECO:0000313" key="16">
    <source>
        <dbReference type="Proteomes" id="UP001255856"/>
    </source>
</evidence>
<keyword evidence="4" id="KW-0132">Cell division</keyword>
<evidence type="ECO:0000259" key="14">
    <source>
        <dbReference type="SMART" id="SM00968"/>
    </source>
</evidence>
<feature type="coiled-coil region" evidence="12">
    <location>
        <begin position="531"/>
        <end position="592"/>
    </location>
</feature>
<evidence type="ECO:0000256" key="4">
    <source>
        <dbReference type="ARBA" id="ARBA00022618"/>
    </source>
</evidence>
<evidence type="ECO:0000256" key="13">
    <source>
        <dbReference type="SAM" id="MobiDB-lite"/>
    </source>
</evidence>
<dbReference type="GO" id="GO:0051301">
    <property type="term" value="P:cell division"/>
    <property type="evidence" value="ECO:0007669"/>
    <property type="project" value="UniProtKB-KW"/>
</dbReference>
<dbReference type="Proteomes" id="UP001255856">
    <property type="component" value="Unassembled WGS sequence"/>
</dbReference>
<comment type="caution">
    <text evidence="15">The sequence shown here is derived from an EMBL/GenBank/DDBJ whole genome shotgun (WGS) entry which is preliminary data.</text>
</comment>
<dbReference type="Gene3D" id="3.30.70.1620">
    <property type="match status" value="1"/>
</dbReference>